<protein>
    <submittedName>
        <fullName evidence="1">Uncharacterized protein</fullName>
    </submittedName>
</protein>
<organism evidence="1 2">
    <name type="scientific">Lupinus luteus</name>
    <name type="common">European yellow lupine</name>
    <dbReference type="NCBI Taxonomy" id="3873"/>
    <lineage>
        <taxon>Eukaryota</taxon>
        <taxon>Viridiplantae</taxon>
        <taxon>Streptophyta</taxon>
        <taxon>Embryophyta</taxon>
        <taxon>Tracheophyta</taxon>
        <taxon>Spermatophyta</taxon>
        <taxon>Magnoliopsida</taxon>
        <taxon>eudicotyledons</taxon>
        <taxon>Gunneridae</taxon>
        <taxon>Pentapetalae</taxon>
        <taxon>rosids</taxon>
        <taxon>fabids</taxon>
        <taxon>Fabales</taxon>
        <taxon>Fabaceae</taxon>
        <taxon>Papilionoideae</taxon>
        <taxon>50 kb inversion clade</taxon>
        <taxon>genistoids sensu lato</taxon>
        <taxon>core genistoids</taxon>
        <taxon>Genisteae</taxon>
        <taxon>Lupinus</taxon>
    </lineage>
</organism>
<evidence type="ECO:0000313" key="1">
    <source>
        <dbReference type="EMBL" id="CAL0310327.1"/>
    </source>
</evidence>
<comment type="caution">
    <text evidence="1">The sequence shown here is derived from an EMBL/GenBank/DDBJ whole genome shotgun (WGS) entry which is preliminary data.</text>
</comment>
<gene>
    <name evidence="1" type="ORF">LLUT_LOCUS11387</name>
</gene>
<dbReference type="EMBL" id="CAXHTB010000007">
    <property type="protein sequence ID" value="CAL0310327.1"/>
    <property type="molecule type" value="Genomic_DNA"/>
</dbReference>
<name>A0AAV1WMM3_LUPLU</name>
<evidence type="ECO:0000313" key="2">
    <source>
        <dbReference type="Proteomes" id="UP001497480"/>
    </source>
</evidence>
<dbReference type="Proteomes" id="UP001497480">
    <property type="component" value="Unassembled WGS sequence"/>
</dbReference>
<dbReference type="AlphaFoldDB" id="A0AAV1WMM3"/>
<reference evidence="1 2" key="1">
    <citation type="submission" date="2024-03" db="EMBL/GenBank/DDBJ databases">
        <authorList>
            <person name="Martinez-Hernandez J."/>
        </authorList>
    </citation>
    <scope>NUCLEOTIDE SEQUENCE [LARGE SCALE GENOMIC DNA]</scope>
</reference>
<accession>A0AAV1WMM3</accession>
<proteinExistence type="predicted"/>
<sequence length="117" mass="14015">MFFSCSFTYSVWQLLYNWLTINTVLPLHLIHHFNNHMGLPSLKNRSKHWSTIWLTTIWSIWLSRNNIIFKNTKPSLQHILDTANVKSWLWINSKDENDTFSYSYWLSLPLVCLNTNL</sequence>
<keyword evidence="2" id="KW-1185">Reference proteome</keyword>